<dbReference type="Gene3D" id="3.20.20.10">
    <property type="entry name" value="Alanine racemase"/>
    <property type="match status" value="1"/>
</dbReference>
<dbReference type="PRINTS" id="PR00992">
    <property type="entry name" value="ALARACEMASE"/>
</dbReference>
<comment type="caution">
    <text evidence="6">The sequence shown here is derived from an EMBL/GenBank/DDBJ whole genome shotgun (WGS) entry which is preliminary data.</text>
</comment>
<dbReference type="SMART" id="SM01005">
    <property type="entry name" value="Ala_racemase_C"/>
    <property type="match status" value="1"/>
</dbReference>
<dbReference type="InterPro" id="IPR029066">
    <property type="entry name" value="PLP-binding_barrel"/>
</dbReference>
<dbReference type="Pfam" id="PF01168">
    <property type="entry name" value="Ala_racemase_N"/>
    <property type="match status" value="1"/>
</dbReference>
<dbReference type="Gene3D" id="2.40.37.10">
    <property type="entry name" value="Lyase, Ornithine Decarboxylase, Chain A, domain 1"/>
    <property type="match status" value="1"/>
</dbReference>
<comment type="similarity">
    <text evidence="4">Belongs to the alanine racemase family.</text>
</comment>
<dbReference type="HAMAP" id="MF_01201">
    <property type="entry name" value="Ala_racemase"/>
    <property type="match status" value="1"/>
</dbReference>
<keyword evidence="3 4" id="KW-0413">Isomerase</keyword>
<dbReference type="RefSeq" id="WP_322472691.1">
    <property type="nucleotide sequence ID" value="NZ_JBHRZG010000010.1"/>
</dbReference>
<dbReference type="InterPro" id="IPR011079">
    <property type="entry name" value="Ala_racemase_C"/>
</dbReference>
<proteinExistence type="inferred from homology"/>
<dbReference type="InterPro" id="IPR009006">
    <property type="entry name" value="Ala_racemase/Decarboxylase_C"/>
</dbReference>
<dbReference type="EC" id="5.1.1.1" evidence="4"/>
<evidence type="ECO:0000256" key="1">
    <source>
        <dbReference type="ARBA" id="ARBA00001933"/>
    </source>
</evidence>
<comment type="catalytic activity">
    <reaction evidence="4">
        <text>L-alanine = D-alanine</text>
        <dbReference type="Rhea" id="RHEA:20249"/>
        <dbReference type="ChEBI" id="CHEBI:57416"/>
        <dbReference type="ChEBI" id="CHEBI:57972"/>
        <dbReference type="EC" id="5.1.1.1"/>
    </reaction>
</comment>
<dbReference type="InterPro" id="IPR000821">
    <property type="entry name" value="Ala_racemase"/>
</dbReference>
<dbReference type="Proteomes" id="UP001595803">
    <property type="component" value="Unassembled WGS sequence"/>
</dbReference>
<evidence type="ECO:0000313" key="6">
    <source>
        <dbReference type="EMBL" id="MFC3833274.1"/>
    </source>
</evidence>
<evidence type="ECO:0000256" key="2">
    <source>
        <dbReference type="ARBA" id="ARBA00022898"/>
    </source>
</evidence>
<gene>
    <name evidence="6" type="primary">alr</name>
    <name evidence="6" type="ORF">ACFOSB_10425</name>
</gene>
<dbReference type="PANTHER" id="PTHR30511:SF0">
    <property type="entry name" value="ALANINE RACEMASE, CATABOLIC-RELATED"/>
    <property type="match status" value="1"/>
</dbReference>
<dbReference type="InterPro" id="IPR001608">
    <property type="entry name" value="Ala_racemase_N"/>
</dbReference>
<keyword evidence="2 4" id="KW-0663">Pyridoxal phosphate</keyword>
<dbReference type="PANTHER" id="PTHR30511">
    <property type="entry name" value="ALANINE RACEMASE"/>
    <property type="match status" value="1"/>
</dbReference>
<dbReference type="Pfam" id="PF00842">
    <property type="entry name" value="Ala_racemase_C"/>
    <property type="match status" value="1"/>
</dbReference>
<evidence type="ECO:0000256" key="3">
    <source>
        <dbReference type="ARBA" id="ARBA00023235"/>
    </source>
</evidence>
<accession>A0ABV7ZAY6</accession>
<reference evidence="7" key="1">
    <citation type="journal article" date="2019" name="Int. J. Syst. Evol. Microbiol.">
        <title>The Global Catalogue of Microorganisms (GCM) 10K type strain sequencing project: providing services to taxonomists for standard genome sequencing and annotation.</title>
        <authorList>
            <consortium name="The Broad Institute Genomics Platform"/>
            <consortium name="The Broad Institute Genome Sequencing Center for Infectious Disease"/>
            <person name="Wu L."/>
            <person name="Ma J."/>
        </authorList>
    </citation>
    <scope>NUCLEOTIDE SEQUENCE [LARGE SCALE GENOMIC DNA]</scope>
    <source>
        <strain evidence="7">CCTCC AB 2017081</strain>
    </source>
</reference>
<feature type="active site" description="Proton acceptor; specific for L-alanine" evidence="4">
    <location>
        <position position="263"/>
    </location>
</feature>
<name>A0ABV7ZAY6_9DEIO</name>
<feature type="active site" description="Proton acceptor; specific for D-alanine" evidence="4">
    <location>
        <position position="49"/>
    </location>
</feature>
<comment type="function">
    <text evidence="4">Catalyzes the interconversion of L-alanine and D-alanine. May also act on other amino acids.</text>
</comment>
<comment type="cofactor">
    <cofactor evidence="1 4">
        <name>pyridoxal 5'-phosphate</name>
        <dbReference type="ChEBI" id="CHEBI:597326"/>
    </cofactor>
</comment>
<evidence type="ECO:0000256" key="4">
    <source>
        <dbReference type="HAMAP-Rule" id="MF_01201"/>
    </source>
</evidence>
<protein>
    <recommendedName>
        <fullName evidence="4">Alanine racemase</fullName>
        <ecNumber evidence="4">5.1.1.1</ecNumber>
    </recommendedName>
</protein>
<comment type="pathway">
    <text evidence="4">Amino-acid biosynthesis; D-alanine biosynthesis; D-alanine from L-alanine: step 1/1.</text>
</comment>
<dbReference type="SUPFAM" id="SSF50621">
    <property type="entry name" value="Alanine racemase C-terminal domain-like"/>
    <property type="match status" value="1"/>
</dbReference>
<keyword evidence="7" id="KW-1185">Reference proteome</keyword>
<sequence length="367" mass="38557">MPASVPKGEEGAAPPFAARARALTSRSALLDNLAALSGRAGVPLLLPVKADAYGHGLDVVARAAAASPHVWGLAVAVPREAQAVAALELGRPVVLLTPPTPQEVPVLADLGVRIPVATLAEAEALPPHARAHLKVDTGMNRLGARPAEAVAVGRRLAERGVLEGAYTHFATSDEVDLRFTHEQFRRFQAVLAELPPLLAHASNGGGVLSLGALPGMGLARPGLASYGFVPSHLHGVLPLRPVMTLQAQVTFVHDVHAGETISYGGLYTAPRDLRVATVGLGYADGYPRNATLRAHVTVRGERRPVLGRICMDQFMVDVSGLDVHPGEWIEVWGPADINVSEVAAWGDTIEYEVLTGLGARIDRAAVP</sequence>
<organism evidence="6 7">
    <name type="scientific">Deinococcus rufus</name>
    <dbReference type="NCBI Taxonomy" id="2136097"/>
    <lineage>
        <taxon>Bacteria</taxon>
        <taxon>Thermotogati</taxon>
        <taxon>Deinococcota</taxon>
        <taxon>Deinococci</taxon>
        <taxon>Deinococcales</taxon>
        <taxon>Deinococcaceae</taxon>
        <taxon>Deinococcus</taxon>
    </lineage>
</organism>
<dbReference type="GO" id="GO:0008784">
    <property type="term" value="F:alanine racemase activity"/>
    <property type="evidence" value="ECO:0007669"/>
    <property type="project" value="UniProtKB-EC"/>
</dbReference>
<dbReference type="EMBL" id="JBHRZG010000010">
    <property type="protein sequence ID" value="MFC3833274.1"/>
    <property type="molecule type" value="Genomic_DNA"/>
</dbReference>
<evidence type="ECO:0000259" key="5">
    <source>
        <dbReference type="SMART" id="SM01005"/>
    </source>
</evidence>
<feature type="modified residue" description="N6-(pyridoxal phosphate)lysine" evidence="4">
    <location>
        <position position="49"/>
    </location>
</feature>
<dbReference type="NCBIfam" id="TIGR00492">
    <property type="entry name" value="alr"/>
    <property type="match status" value="1"/>
</dbReference>
<feature type="binding site" evidence="4">
    <location>
        <position position="311"/>
    </location>
    <ligand>
        <name>substrate</name>
    </ligand>
</feature>
<dbReference type="CDD" id="cd00430">
    <property type="entry name" value="PLPDE_III_AR"/>
    <property type="match status" value="1"/>
</dbReference>
<feature type="binding site" evidence="4">
    <location>
        <position position="141"/>
    </location>
    <ligand>
        <name>substrate</name>
    </ligand>
</feature>
<dbReference type="SUPFAM" id="SSF51419">
    <property type="entry name" value="PLP-binding barrel"/>
    <property type="match status" value="1"/>
</dbReference>
<feature type="domain" description="Alanine racemase C-terminal" evidence="5">
    <location>
        <begin position="242"/>
        <end position="366"/>
    </location>
</feature>
<evidence type="ECO:0000313" key="7">
    <source>
        <dbReference type="Proteomes" id="UP001595803"/>
    </source>
</evidence>